<evidence type="ECO:0000256" key="1">
    <source>
        <dbReference type="SAM" id="Coils"/>
    </source>
</evidence>
<proteinExistence type="predicted"/>
<protein>
    <recommendedName>
        <fullName evidence="4">Sugar transferase</fullName>
    </recommendedName>
</protein>
<organism evidence="2 3">
    <name type="scientific">Campylobacter volucris</name>
    <dbReference type="NCBI Taxonomy" id="1031542"/>
    <lineage>
        <taxon>Bacteria</taxon>
        <taxon>Pseudomonadati</taxon>
        <taxon>Campylobacterota</taxon>
        <taxon>Epsilonproteobacteria</taxon>
        <taxon>Campylobacterales</taxon>
        <taxon>Campylobacteraceae</taxon>
        <taxon>Campylobacter</taxon>
    </lineage>
</organism>
<name>A0A5C7E7H1_9BACT</name>
<accession>A0A5C7E7H1</accession>
<sequence>MKKLAIHLCGHMRTFEKTYSLFYQNIYKANENKYEIDIFIHTWDELEQGKNSSWHKNLEFYPTLSGLKINKYYYNKIVNLYNPKEILVENLKPGKHGWYDTKYQVRYIRKNYEKDNLFKYDVYLYTRPDLLFLTPLIIDDYLSFSKSFNFDIPEMFLAHSSFSRMPIAHPFHITEGDLLYFTTDSDLFIPNPNIYYGTISNILSIPINYLLYRDFLIWRETSVKVNNSFLSVYNSKEKILNDFIFLEEKHNQIEIFQKDLQNTNNNLNQTNSLLSFQIKHGTAKSRIQNQLSYKLGQALIINSKSLFGYIKMPFVLSYIKDKHNQEQKIYKEKIKKDPSLKLPPLESYPDYKEALKEKECLTYKLGQALIKANKTWYKGGYIKLWFEVRKLKREFVLKN</sequence>
<reference evidence="2 3" key="1">
    <citation type="submission" date="2019-07" db="EMBL/GenBank/DDBJ databases">
        <title>Rapid identification of Enteric Bacteria from Whole Genome Sequences (WGS) using Average Nucleotide Identity (ANI).</title>
        <authorList>
            <person name="Lane C."/>
        </authorList>
    </citation>
    <scope>NUCLEOTIDE SEQUENCE [LARGE SCALE GENOMIC DNA]</scope>
    <source>
        <strain evidence="2 3">2016D-0084</strain>
    </source>
</reference>
<dbReference type="RefSeq" id="WP_147554879.1">
    <property type="nucleotide sequence ID" value="NZ_VOWJ01000010.1"/>
</dbReference>
<dbReference type="Proteomes" id="UP000321629">
    <property type="component" value="Unassembled WGS sequence"/>
</dbReference>
<gene>
    <name evidence="2" type="ORF">FPD38_00620</name>
</gene>
<feature type="coiled-coil region" evidence="1">
    <location>
        <begin position="246"/>
        <end position="273"/>
    </location>
</feature>
<evidence type="ECO:0000313" key="3">
    <source>
        <dbReference type="Proteomes" id="UP000321629"/>
    </source>
</evidence>
<evidence type="ECO:0008006" key="4">
    <source>
        <dbReference type="Google" id="ProtNLM"/>
    </source>
</evidence>
<dbReference type="EMBL" id="VOWJ01000010">
    <property type="protein sequence ID" value="TXE89751.1"/>
    <property type="molecule type" value="Genomic_DNA"/>
</dbReference>
<evidence type="ECO:0000313" key="2">
    <source>
        <dbReference type="EMBL" id="TXE89751.1"/>
    </source>
</evidence>
<comment type="caution">
    <text evidence="2">The sequence shown here is derived from an EMBL/GenBank/DDBJ whole genome shotgun (WGS) entry which is preliminary data.</text>
</comment>
<keyword evidence="1" id="KW-0175">Coiled coil</keyword>
<dbReference type="AlphaFoldDB" id="A0A5C7E7H1"/>